<dbReference type="Proteomes" id="UP000092124">
    <property type="component" value="Unassembled WGS sequence"/>
</dbReference>
<evidence type="ECO:0000313" key="7">
    <source>
        <dbReference type="EMBL" id="OBS73269.1"/>
    </source>
</evidence>
<dbReference type="PANTHER" id="PTHR44337:SF20">
    <property type="entry name" value="CARCINOEMBRYONIC ANTIGEN-RELATED CELL ADHESION MOLECULE 5-RELATED"/>
    <property type="match status" value="1"/>
</dbReference>
<evidence type="ECO:0000313" key="8">
    <source>
        <dbReference type="Proteomes" id="UP000092124"/>
    </source>
</evidence>
<evidence type="ECO:0000256" key="5">
    <source>
        <dbReference type="ARBA" id="ARBA00038222"/>
    </source>
</evidence>
<keyword evidence="8" id="KW-1185">Reference proteome</keyword>
<gene>
    <name evidence="7" type="ORF">A6R68_12154</name>
</gene>
<dbReference type="InterPro" id="IPR052598">
    <property type="entry name" value="IgSF_CEA-related"/>
</dbReference>
<dbReference type="PANTHER" id="PTHR44337">
    <property type="entry name" value="CARCINOEMBRYONIC ANTIGEN-RELATED CELL ADHESION MOLECULE 8"/>
    <property type="match status" value="1"/>
</dbReference>
<dbReference type="OrthoDB" id="9634097at2759"/>
<dbReference type="Pfam" id="PF07679">
    <property type="entry name" value="I-set"/>
    <property type="match status" value="1"/>
</dbReference>
<organism evidence="7 8">
    <name type="scientific">Neotoma lepida</name>
    <name type="common">Desert woodrat</name>
    <dbReference type="NCBI Taxonomy" id="56216"/>
    <lineage>
        <taxon>Eukaryota</taxon>
        <taxon>Metazoa</taxon>
        <taxon>Chordata</taxon>
        <taxon>Craniata</taxon>
        <taxon>Vertebrata</taxon>
        <taxon>Euteleostomi</taxon>
        <taxon>Mammalia</taxon>
        <taxon>Eutheria</taxon>
        <taxon>Euarchontoglires</taxon>
        <taxon>Glires</taxon>
        <taxon>Rodentia</taxon>
        <taxon>Myomorpha</taxon>
        <taxon>Muroidea</taxon>
        <taxon>Cricetidae</taxon>
        <taxon>Neotominae</taxon>
        <taxon>Neotoma</taxon>
    </lineage>
</organism>
<dbReference type="InterPro" id="IPR003599">
    <property type="entry name" value="Ig_sub"/>
</dbReference>
<dbReference type="InterPro" id="IPR003598">
    <property type="entry name" value="Ig_sub2"/>
</dbReference>
<dbReference type="InterPro" id="IPR013098">
    <property type="entry name" value="Ig_I-set"/>
</dbReference>
<keyword evidence="3" id="KW-0325">Glycoprotein</keyword>
<proteinExistence type="inferred from homology"/>
<dbReference type="SUPFAM" id="SSF48726">
    <property type="entry name" value="Immunoglobulin"/>
    <property type="match status" value="1"/>
</dbReference>
<comment type="similarity">
    <text evidence="5">Belongs to the immunoglobulin superfamily. CEA family.</text>
</comment>
<evidence type="ECO:0000256" key="1">
    <source>
        <dbReference type="ARBA" id="ARBA00022729"/>
    </source>
</evidence>
<dbReference type="SMART" id="SM00409">
    <property type="entry name" value="IG"/>
    <property type="match status" value="1"/>
</dbReference>
<dbReference type="InterPro" id="IPR013783">
    <property type="entry name" value="Ig-like_fold"/>
</dbReference>
<evidence type="ECO:0000259" key="6">
    <source>
        <dbReference type="PROSITE" id="PS50835"/>
    </source>
</evidence>
<feature type="domain" description="Ig-like" evidence="6">
    <location>
        <begin position="5"/>
        <end position="83"/>
    </location>
</feature>
<dbReference type="PROSITE" id="PS50835">
    <property type="entry name" value="IG_LIKE"/>
    <property type="match status" value="1"/>
</dbReference>
<name>A0A1A6H4M7_NEOLE</name>
<evidence type="ECO:0000256" key="3">
    <source>
        <dbReference type="ARBA" id="ARBA00023180"/>
    </source>
</evidence>
<keyword evidence="1" id="KW-0732">Signal</keyword>
<feature type="non-terminal residue" evidence="7">
    <location>
        <position position="1"/>
    </location>
</feature>
<reference evidence="7 8" key="1">
    <citation type="submission" date="2016-06" db="EMBL/GenBank/DDBJ databases">
        <title>The Draft Genome Sequence and Annotation of the Desert Woodrat Neotoma lepida.</title>
        <authorList>
            <person name="Campbell M."/>
            <person name="Oakeson K.F."/>
            <person name="Yandell M."/>
            <person name="Halpert J.R."/>
            <person name="Dearing D."/>
        </authorList>
    </citation>
    <scope>NUCLEOTIDE SEQUENCE [LARGE SCALE GENOMIC DNA]</scope>
    <source>
        <strain evidence="7">417</strain>
        <tissue evidence="7">Liver</tissue>
    </source>
</reference>
<dbReference type="SMART" id="SM00408">
    <property type="entry name" value="IGc2"/>
    <property type="match status" value="1"/>
</dbReference>
<dbReference type="FunFam" id="2.60.40.10:FF:000244">
    <property type="entry name" value="carcinoembryonic antigen-related cell adhesion molecule 16"/>
    <property type="match status" value="1"/>
</dbReference>
<dbReference type="InterPro" id="IPR007110">
    <property type="entry name" value="Ig-like_dom"/>
</dbReference>
<dbReference type="EMBL" id="LZPO01048923">
    <property type="protein sequence ID" value="OBS73269.1"/>
    <property type="molecule type" value="Genomic_DNA"/>
</dbReference>
<evidence type="ECO:0000256" key="4">
    <source>
        <dbReference type="ARBA" id="ARBA00023319"/>
    </source>
</evidence>
<dbReference type="STRING" id="56216.A0A1A6H4M7"/>
<comment type="caution">
    <text evidence="7">The sequence shown here is derived from an EMBL/GenBank/DDBJ whole genome shotgun (WGS) entry which is preliminary data.</text>
</comment>
<protein>
    <recommendedName>
        <fullName evidence="6">Ig-like domain-containing protein</fullName>
    </recommendedName>
</protein>
<keyword evidence="2" id="KW-1015">Disulfide bond</keyword>
<dbReference type="GO" id="GO:0009986">
    <property type="term" value="C:cell surface"/>
    <property type="evidence" value="ECO:0007669"/>
    <property type="project" value="TreeGrafter"/>
</dbReference>
<dbReference type="AlphaFoldDB" id="A0A1A6H4M7"/>
<evidence type="ECO:0000256" key="2">
    <source>
        <dbReference type="ARBA" id="ARBA00023157"/>
    </source>
</evidence>
<dbReference type="InterPro" id="IPR036179">
    <property type="entry name" value="Ig-like_dom_sf"/>
</dbReference>
<accession>A0A1A6H4M7</accession>
<sequence>YVTQPFVRITDTTVRGGTSVIFTCISPDTDISIRWIFNNQNLQLTERMTLSPTKCGLRIDPVRIEDTGEYRCEVSNRFSLKTSLPVFWP</sequence>
<dbReference type="GO" id="GO:0007157">
    <property type="term" value="P:heterophilic cell-cell adhesion via plasma membrane cell adhesion molecules"/>
    <property type="evidence" value="ECO:0007669"/>
    <property type="project" value="TreeGrafter"/>
</dbReference>
<keyword evidence="4" id="KW-0393">Immunoglobulin domain</keyword>
<dbReference type="Gene3D" id="2.60.40.10">
    <property type="entry name" value="Immunoglobulins"/>
    <property type="match status" value="1"/>
</dbReference>